<keyword evidence="3" id="KW-1185">Reference proteome</keyword>
<organism evidence="2 3">
    <name type="scientific">Abyssibacter profundi</name>
    <dbReference type="NCBI Taxonomy" id="2182787"/>
    <lineage>
        <taxon>Bacteria</taxon>
        <taxon>Pseudomonadati</taxon>
        <taxon>Pseudomonadota</taxon>
        <taxon>Gammaproteobacteria</taxon>
        <taxon>Chromatiales</taxon>
        <taxon>Oceanococcaceae</taxon>
        <taxon>Abyssibacter</taxon>
    </lineage>
</organism>
<dbReference type="RefSeq" id="WP_109719652.1">
    <property type="nucleotide sequence ID" value="NZ_QEQK01000005.1"/>
</dbReference>
<dbReference type="InterPro" id="IPR029058">
    <property type="entry name" value="AB_hydrolase_fold"/>
</dbReference>
<proteinExistence type="predicted"/>
<dbReference type="InterPro" id="IPR000383">
    <property type="entry name" value="Xaa-Pro-like_dom"/>
</dbReference>
<dbReference type="SUPFAM" id="SSF53474">
    <property type="entry name" value="alpha/beta-Hydrolases"/>
    <property type="match status" value="1"/>
</dbReference>
<gene>
    <name evidence="2" type="ORF">DEH80_06375</name>
</gene>
<accession>A0A363ULZ9</accession>
<dbReference type="Proteomes" id="UP000251800">
    <property type="component" value="Unassembled WGS sequence"/>
</dbReference>
<dbReference type="EMBL" id="QEQK01000005">
    <property type="protein sequence ID" value="PWN56458.1"/>
    <property type="molecule type" value="Genomic_DNA"/>
</dbReference>
<dbReference type="Gene3D" id="3.40.50.1820">
    <property type="entry name" value="alpha/beta hydrolase"/>
    <property type="match status" value="1"/>
</dbReference>
<name>A0A363ULZ9_9GAMM</name>
<protein>
    <recommendedName>
        <fullName evidence="1">Xaa-Pro dipeptidyl-peptidase-like domain-containing protein</fullName>
    </recommendedName>
</protein>
<evidence type="ECO:0000259" key="1">
    <source>
        <dbReference type="Pfam" id="PF02129"/>
    </source>
</evidence>
<dbReference type="Pfam" id="PF02129">
    <property type="entry name" value="Peptidase_S15"/>
    <property type="match status" value="1"/>
</dbReference>
<evidence type="ECO:0000313" key="3">
    <source>
        <dbReference type="Proteomes" id="UP000251800"/>
    </source>
</evidence>
<evidence type="ECO:0000313" key="2">
    <source>
        <dbReference type="EMBL" id="PWN56458.1"/>
    </source>
</evidence>
<sequence>MNYPTYLRLGGLLLGGLLTACGSSGGGGDAPGPVNGGGETRDGVVEQIVLDSAVDGEAIAITLIEPTTVTEGATYPLILHSHGYGGSRQTTRPGDDSLMGRLLNAGYGVISIDERGHNESGGTIRILDPALEGQDLLQVLDWAEANLDWLAYDPTGLDTGLGKGNPLIGAIGGSYGGGYQLLIYAIDAKHRLDAIAPDITWHDLRYSLFSGNVFKSFWATLLSAGGNLPPNTQDAQVNQGLLEGLTLNMLSEDNLALLYQNSPASHCNGDNAFTAPGGLTAIDAFITQSAQDTLFNFNDAYHNFRCLSEQGGDVRLFTKAQGHGVDNGDGGDHCGDIERADATFAWFEEKLYGRANVADFVPPICLMLGGSGDDAVVVNAVSVGGTDVALETMSVTTGEVGGLSPIHVSVYTAPPGGDVVAGIPRLDITVTDPLLGDAGVGDPIFFLSLTKRSEGTDVVLQNQYRPVRGYGAFSIELNGVFARLAEGDELLLTVQGGVLDQYAGSSGLVGQVNVEGTLSLPLIGPAAPAP</sequence>
<dbReference type="OrthoDB" id="9804819at2"/>
<reference evidence="2 3" key="1">
    <citation type="submission" date="2018-05" db="EMBL/GenBank/DDBJ databases">
        <title>Abyssibacter profundi OUC007T gen. nov., sp. nov, a marine bacterium isolated from seawater of the Mariana Trench.</title>
        <authorList>
            <person name="Zhou S."/>
        </authorList>
    </citation>
    <scope>NUCLEOTIDE SEQUENCE [LARGE SCALE GENOMIC DNA]</scope>
    <source>
        <strain evidence="2 3">OUC007</strain>
    </source>
</reference>
<dbReference type="GO" id="GO:0016787">
    <property type="term" value="F:hydrolase activity"/>
    <property type="evidence" value="ECO:0007669"/>
    <property type="project" value="InterPro"/>
</dbReference>
<comment type="caution">
    <text evidence="2">The sequence shown here is derived from an EMBL/GenBank/DDBJ whole genome shotgun (WGS) entry which is preliminary data.</text>
</comment>
<feature type="domain" description="Xaa-Pro dipeptidyl-peptidase-like" evidence="1">
    <location>
        <begin position="55"/>
        <end position="323"/>
    </location>
</feature>
<dbReference type="AlphaFoldDB" id="A0A363ULZ9"/>